<accession>A0AA39W001</accession>
<evidence type="ECO:0000313" key="3">
    <source>
        <dbReference type="Proteomes" id="UP001168877"/>
    </source>
</evidence>
<protein>
    <recommendedName>
        <fullName evidence="1">Reverse transcriptase Ty1/copia-type domain-containing protein</fullName>
    </recommendedName>
</protein>
<dbReference type="EMBL" id="JAUESC010000003">
    <property type="protein sequence ID" value="KAK0599127.1"/>
    <property type="molecule type" value="Genomic_DNA"/>
</dbReference>
<dbReference type="InterPro" id="IPR043502">
    <property type="entry name" value="DNA/RNA_pol_sf"/>
</dbReference>
<dbReference type="Proteomes" id="UP001168877">
    <property type="component" value="Unassembled WGS sequence"/>
</dbReference>
<reference evidence="2" key="2">
    <citation type="submission" date="2023-06" db="EMBL/GenBank/DDBJ databases">
        <authorList>
            <person name="Swenson N.G."/>
            <person name="Wegrzyn J.L."/>
            <person name="Mcevoy S.L."/>
        </authorList>
    </citation>
    <scope>NUCLEOTIDE SEQUENCE</scope>
    <source>
        <strain evidence="2">NS2018</strain>
        <tissue evidence="2">Leaf</tissue>
    </source>
</reference>
<dbReference type="SUPFAM" id="SSF56672">
    <property type="entry name" value="DNA/RNA polymerases"/>
    <property type="match status" value="1"/>
</dbReference>
<evidence type="ECO:0000259" key="1">
    <source>
        <dbReference type="Pfam" id="PF07727"/>
    </source>
</evidence>
<organism evidence="2 3">
    <name type="scientific">Acer saccharum</name>
    <name type="common">Sugar maple</name>
    <dbReference type="NCBI Taxonomy" id="4024"/>
    <lineage>
        <taxon>Eukaryota</taxon>
        <taxon>Viridiplantae</taxon>
        <taxon>Streptophyta</taxon>
        <taxon>Embryophyta</taxon>
        <taxon>Tracheophyta</taxon>
        <taxon>Spermatophyta</taxon>
        <taxon>Magnoliopsida</taxon>
        <taxon>eudicotyledons</taxon>
        <taxon>Gunneridae</taxon>
        <taxon>Pentapetalae</taxon>
        <taxon>rosids</taxon>
        <taxon>malvids</taxon>
        <taxon>Sapindales</taxon>
        <taxon>Sapindaceae</taxon>
        <taxon>Hippocastanoideae</taxon>
        <taxon>Acereae</taxon>
        <taxon>Acer</taxon>
    </lineage>
</organism>
<feature type="domain" description="Reverse transcriptase Ty1/copia-type" evidence="1">
    <location>
        <begin position="37"/>
        <end position="248"/>
    </location>
</feature>
<dbReference type="CDD" id="cd09272">
    <property type="entry name" value="RNase_HI_RT_Ty1"/>
    <property type="match status" value="1"/>
</dbReference>
<dbReference type="Pfam" id="PF07727">
    <property type="entry name" value="RVT_2"/>
    <property type="match status" value="1"/>
</dbReference>
<reference evidence="2" key="1">
    <citation type="journal article" date="2022" name="Plant J.">
        <title>Strategies of tolerance reflected in two North American maple genomes.</title>
        <authorList>
            <person name="McEvoy S.L."/>
            <person name="Sezen U.U."/>
            <person name="Trouern-Trend A."/>
            <person name="McMahon S.M."/>
            <person name="Schaberg P.G."/>
            <person name="Yang J."/>
            <person name="Wegrzyn J.L."/>
            <person name="Swenson N.G."/>
        </authorList>
    </citation>
    <scope>NUCLEOTIDE SEQUENCE</scope>
    <source>
        <strain evidence="2">NS2018</strain>
    </source>
</reference>
<dbReference type="PANTHER" id="PTHR11439">
    <property type="entry name" value="GAG-POL-RELATED RETROTRANSPOSON"/>
    <property type="match status" value="1"/>
</dbReference>
<dbReference type="AlphaFoldDB" id="A0AA39W001"/>
<dbReference type="InterPro" id="IPR013103">
    <property type="entry name" value="RVT_2"/>
</dbReference>
<name>A0AA39W001_ACESA</name>
<evidence type="ECO:0000313" key="2">
    <source>
        <dbReference type="EMBL" id="KAK0599127.1"/>
    </source>
</evidence>
<dbReference type="PANTHER" id="PTHR11439:SF455">
    <property type="entry name" value="RLK (RECEPTOR-LIKE PROTEIN KINASE) 8, PUTATIVE-RELATED"/>
    <property type="match status" value="1"/>
</dbReference>
<comment type="caution">
    <text evidence="2">The sequence shown here is derived from an EMBL/GenBank/DDBJ whole genome shotgun (WGS) entry which is preliminary data.</text>
</comment>
<gene>
    <name evidence="2" type="ORF">LWI29_002624</name>
</gene>
<keyword evidence="3" id="KW-1185">Reference proteome</keyword>
<sequence>MLFFGITHGTWFPHTRHKMQWDANGFFRIKWSLDGSISKYKARLVAKGFHQWPVVDYTDTFSPVVKTTTVRVLLSIAVSRGWSLRQLDVNNAFLQGHLDEDVFMTQPPGFVDPAAPLHICRLKKAIYGLKQAPRAWYNELLQFLIHTGFVNSHFDTSLFIFNTNGCVIFLLVYVDDIIVTGNDTTHIDAFVDTLARRFSIKDLGALSYFLGVEVIPSPAGLFLSQHKYVVDLLARTKMTDSKPMATPLPTDHTITLLTGTSLTDATEYRQRLLRYLKGTIGHGLLLRRDSPITLHAFSDADWAGNLDDRTSTSAYVLFLGSNAISWSSRKQKSVARSSTEAEYRAVALAASEVLWLSSLLRELLISSPSPPTIFCDNIGATYLCSNPVFHSRMKHIEIDFHFVRDRVQRGQLRVSHVASADQLADSLTKPLSRTRFALLRSKIGVSEMPTILRGRIKDTNPTQSLT</sequence>
<proteinExistence type="predicted"/>